<feature type="compositionally biased region" description="Low complexity" evidence="1">
    <location>
        <begin position="1123"/>
        <end position="1140"/>
    </location>
</feature>
<dbReference type="AlphaFoldDB" id="A0A168A813"/>
<dbReference type="EMBL" id="AZHD01000001">
    <property type="protein sequence ID" value="OAA68375.1"/>
    <property type="molecule type" value="Genomic_DNA"/>
</dbReference>
<feature type="compositionally biased region" description="Pro residues" evidence="1">
    <location>
        <begin position="32"/>
        <end position="48"/>
    </location>
</feature>
<evidence type="ECO:0000313" key="3">
    <source>
        <dbReference type="Proteomes" id="UP000076874"/>
    </source>
</evidence>
<dbReference type="OrthoDB" id="5366163at2759"/>
<comment type="caution">
    <text evidence="2">The sequence shown here is derived from an EMBL/GenBank/DDBJ whole genome shotgun (WGS) entry which is preliminary data.</text>
</comment>
<feature type="region of interest" description="Disordered" evidence="1">
    <location>
        <begin position="525"/>
        <end position="593"/>
    </location>
</feature>
<name>A0A168A813_9HYPO</name>
<dbReference type="SUPFAM" id="SSF101447">
    <property type="entry name" value="Formin homology 2 domain (FH2 domain)"/>
    <property type="match status" value="1"/>
</dbReference>
<feature type="compositionally biased region" description="Low complexity" evidence="1">
    <location>
        <begin position="247"/>
        <end position="299"/>
    </location>
</feature>
<feature type="compositionally biased region" description="Low complexity" evidence="1">
    <location>
        <begin position="313"/>
        <end position="325"/>
    </location>
</feature>
<keyword evidence="3" id="KW-1185">Reference proteome</keyword>
<feature type="region of interest" description="Disordered" evidence="1">
    <location>
        <begin position="1217"/>
        <end position="1260"/>
    </location>
</feature>
<dbReference type="PANTHER" id="PTHR48125:SF12">
    <property type="entry name" value="AT HOOK TRANSCRIPTION FACTOR FAMILY-RELATED"/>
    <property type="match status" value="1"/>
</dbReference>
<organism evidence="2 3">
    <name type="scientific">Niveomyces insectorum RCEF 264</name>
    <dbReference type="NCBI Taxonomy" id="1081102"/>
    <lineage>
        <taxon>Eukaryota</taxon>
        <taxon>Fungi</taxon>
        <taxon>Dikarya</taxon>
        <taxon>Ascomycota</taxon>
        <taxon>Pezizomycotina</taxon>
        <taxon>Sordariomycetes</taxon>
        <taxon>Hypocreomycetidae</taxon>
        <taxon>Hypocreales</taxon>
        <taxon>Cordycipitaceae</taxon>
        <taxon>Niveomyces</taxon>
    </lineage>
</organism>
<feature type="region of interest" description="Disordered" evidence="1">
    <location>
        <begin position="26"/>
        <end position="75"/>
    </location>
</feature>
<evidence type="ECO:0000313" key="2">
    <source>
        <dbReference type="EMBL" id="OAA68375.1"/>
    </source>
</evidence>
<reference evidence="2 3" key="1">
    <citation type="journal article" date="2016" name="Genome Biol. Evol.">
        <title>Divergent and convergent evolution of fungal pathogenicity.</title>
        <authorList>
            <person name="Shang Y."/>
            <person name="Xiao G."/>
            <person name="Zheng P."/>
            <person name="Cen K."/>
            <person name="Zhan S."/>
            <person name="Wang C."/>
        </authorList>
    </citation>
    <scope>NUCLEOTIDE SEQUENCE [LARGE SCALE GENOMIC DNA]</scope>
    <source>
        <strain evidence="2 3">RCEF 264</strain>
    </source>
</reference>
<feature type="region of interest" description="Disordered" evidence="1">
    <location>
        <begin position="1123"/>
        <end position="1149"/>
    </location>
</feature>
<dbReference type="PANTHER" id="PTHR48125">
    <property type="entry name" value="LP07818P1"/>
    <property type="match status" value="1"/>
</dbReference>
<feature type="compositionally biased region" description="Low complexity" evidence="1">
    <location>
        <begin position="1233"/>
        <end position="1245"/>
    </location>
</feature>
<dbReference type="STRING" id="1081102.A0A168A813"/>
<gene>
    <name evidence="2" type="ORF">SPI_00570</name>
</gene>
<dbReference type="Proteomes" id="UP000076874">
    <property type="component" value="Unassembled WGS sequence"/>
</dbReference>
<feature type="region of interest" description="Disordered" evidence="1">
    <location>
        <begin position="229"/>
        <end position="335"/>
    </location>
</feature>
<evidence type="ECO:0000256" key="1">
    <source>
        <dbReference type="SAM" id="MobiDB-lite"/>
    </source>
</evidence>
<sequence length="1260" mass="134867">MEPKKFASLLEDDSLSFPGHDVLAYQTADAVFPPPPPPPPPPPSPPSLLRPQSPASSNRFSLRGTHTNDHSTSVSADCPITEASCVTQTTASLDCATQRFFVWAAIQRNASCRMTEDERLECALLHCTRRFQDHESMLRHLVTCEYLALGEYWCFDHMRVERFDDSRCKNCLGHPSKRRKMLSKAKSFFASLGHHKGKGVVHRNPLSSSSSSLASAALSDTAVARASSVGLGTGTGTSSACVGRSNSTGSNHSRGSCSSNRSRNSYSSNCSNRSNSNSIGSGSISTSTSSSCSARSNSYRRGDDSAGVPPLMPASMSAPTSSAVSPFPPAPTPPPRYEDINARMRAELSSTNEIVEIDSRELTEIPPSASHKPPAPSLATIVPTYEPYVNTTTTAAMPFAPLIVPTATSVTLPIPPPASRSFPLGFDGSYNLVGPSTGPLDLFLPELAAPTVSDPALMDWETAGSSLYAIPSTFDGITESNAVLFSPFAGIPSRPDALEDAASLTSLNMARPPLCLDTQCAQFNGQTPSMLPPPSLAPVPPPPRPARPAVTPAPRSKNLAPSSSVRSTLSTTSTASTASSASNASATSTTSNVSDASFLTNATSVVSSTDDCTPESEPWSASMDTHLTSPTDEFADWLNTDLFSGEQESSEDRLCPPMPPAPDLTMDLDATLFESPLSYPQISLDAAAIDASGTSTDPGLDEDKDDQCNNDGHGDNGGMNGDVPHDGSDSDPLPNDTEPLADAKAMVISAWELLLTHMTTSLAKLCDLNYANNPLAVLLQTTTAKQVMALALHTLERIVVAGNRTVSPFNALCLLHLVYALSLVTYGPAAAAARSSALFAQSLAYSHNFASPDRENYLEVATLIWQPGDMSAAELTERIRSCRPPALQALPACGESLLNSEFCRDDAVVTTARSFLDGSDLESHDVKNSGLSIKHSRHRKEEQTRGVFVASLIGISEELLLHFREPDAIKVHLKAVSQHANNGLLSSVRQLELELLRAGRASLGPSTAFFDNFVPCTRRLCNTAYAAHESLSNQRPAYYDKGIQFMRSVLVADDDFQMTATSKDVMSAAIGLAEPYPSFLAEGSVELLNSAGTRHPVAVTDDRLQADGRKVAAAASEEAAPDVAAAHVASPEFSTPSNTSSEEEEPAKHNLRVVSDDCCKICGHKPTGNPKWFHGSMAKHMSTKHPAEVVFYRCPFPGCKSQFRNRADNLRQHILKKHRRTNENENTEPEHCSNSSNSENFNGSSKETRRGTPSKKRKLR</sequence>
<feature type="compositionally biased region" description="Pro residues" evidence="1">
    <location>
        <begin position="326"/>
        <end position="335"/>
    </location>
</feature>
<protein>
    <submittedName>
        <fullName evidence="2">Zinc finger protein</fullName>
    </submittedName>
</protein>
<feature type="region of interest" description="Disordered" evidence="1">
    <location>
        <begin position="606"/>
        <end position="628"/>
    </location>
</feature>
<accession>A0A168A813</accession>
<feature type="compositionally biased region" description="Low complexity" evidence="1">
    <location>
        <begin position="562"/>
        <end position="593"/>
    </location>
</feature>
<feature type="region of interest" description="Disordered" evidence="1">
    <location>
        <begin position="691"/>
        <end position="738"/>
    </location>
</feature>
<proteinExistence type="predicted"/>
<feature type="compositionally biased region" description="Pro residues" evidence="1">
    <location>
        <begin position="530"/>
        <end position="546"/>
    </location>
</feature>